<dbReference type="Pfam" id="PF13041">
    <property type="entry name" value="PPR_2"/>
    <property type="match status" value="4"/>
</dbReference>
<dbReference type="EMBL" id="JBJKBG010000008">
    <property type="protein sequence ID" value="KAL3727488.1"/>
    <property type="molecule type" value="Genomic_DNA"/>
</dbReference>
<feature type="repeat" description="PPR" evidence="2">
    <location>
        <begin position="35"/>
        <end position="69"/>
    </location>
</feature>
<dbReference type="Pfam" id="PF20431">
    <property type="entry name" value="E_motif"/>
    <property type="match status" value="1"/>
</dbReference>
<comment type="caution">
    <text evidence="3">The sequence shown here is derived from an EMBL/GenBank/DDBJ whole genome shotgun (WGS) entry which is preliminary data.</text>
</comment>
<dbReference type="InterPro" id="IPR046960">
    <property type="entry name" value="PPR_At4g14850-like_plant"/>
</dbReference>
<feature type="repeat" description="PPR" evidence="2">
    <location>
        <begin position="400"/>
        <end position="434"/>
    </location>
</feature>
<dbReference type="InterPro" id="IPR002885">
    <property type="entry name" value="PPR_rpt"/>
</dbReference>
<feature type="repeat" description="PPR" evidence="2">
    <location>
        <begin position="535"/>
        <end position="569"/>
    </location>
</feature>
<dbReference type="NCBIfam" id="TIGR00756">
    <property type="entry name" value="PPR"/>
    <property type="match status" value="4"/>
</dbReference>
<dbReference type="AlphaFoldDB" id="A0ABD3JKL3"/>
<evidence type="ECO:0008006" key="5">
    <source>
        <dbReference type="Google" id="ProtNLM"/>
    </source>
</evidence>
<dbReference type="FunFam" id="1.25.40.10:FF:000158">
    <property type="entry name" value="pentatricopeptide repeat-containing protein At2g33680"/>
    <property type="match status" value="1"/>
</dbReference>
<organism evidence="3 4">
    <name type="scientific">Eucalyptus globulus</name>
    <name type="common">Tasmanian blue gum</name>
    <dbReference type="NCBI Taxonomy" id="34317"/>
    <lineage>
        <taxon>Eukaryota</taxon>
        <taxon>Viridiplantae</taxon>
        <taxon>Streptophyta</taxon>
        <taxon>Embryophyta</taxon>
        <taxon>Tracheophyta</taxon>
        <taxon>Spermatophyta</taxon>
        <taxon>Magnoliopsida</taxon>
        <taxon>eudicotyledons</taxon>
        <taxon>Gunneridae</taxon>
        <taxon>Pentapetalae</taxon>
        <taxon>rosids</taxon>
        <taxon>malvids</taxon>
        <taxon>Myrtales</taxon>
        <taxon>Myrtaceae</taxon>
        <taxon>Myrtoideae</taxon>
        <taxon>Eucalypteae</taxon>
        <taxon>Eucalyptus</taxon>
    </lineage>
</organism>
<dbReference type="PANTHER" id="PTHR47926">
    <property type="entry name" value="PENTATRICOPEPTIDE REPEAT-CONTAINING PROTEIN"/>
    <property type="match status" value="1"/>
</dbReference>
<evidence type="ECO:0000313" key="4">
    <source>
        <dbReference type="Proteomes" id="UP001634007"/>
    </source>
</evidence>
<keyword evidence="4" id="KW-1185">Reference proteome</keyword>
<feature type="repeat" description="PPR" evidence="2">
    <location>
        <begin position="167"/>
        <end position="201"/>
    </location>
</feature>
<dbReference type="InterPro" id="IPR046848">
    <property type="entry name" value="E_motif"/>
</dbReference>
<protein>
    <recommendedName>
        <fullName evidence="5">Pentatricopeptide repeat-containing protein</fullName>
    </recommendedName>
</protein>
<dbReference type="Pfam" id="PF01535">
    <property type="entry name" value="PPR"/>
    <property type="match status" value="2"/>
</dbReference>
<evidence type="ECO:0000256" key="2">
    <source>
        <dbReference type="PROSITE-ProRule" id="PRU00708"/>
    </source>
</evidence>
<dbReference type="Gene3D" id="1.25.40.10">
    <property type="entry name" value="Tetratricopeptide repeat domain"/>
    <property type="match status" value="4"/>
</dbReference>
<evidence type="ECO:0000256" key="1">
    <source>
        <dbReference type="ARBA" id="ARBA00022737"/>
    </source>
</evidence>
<dbReference type="GO" id="GO:0099402">
    <property type="term" value="P:plant organ development"/>
    <property type="evidence" value="ECO:0007669"/>
    <property type="project" value="UniProtKB-ARBA"/>
</dbReference>
<feature type="repeat" description="PPR" evidence="2">
    <location>
        <begin position="299"/>
        <end position="333"/>
    </location>
</feature>
<accession>A0ABD3JKL3</accession>
<dbReference type="Proteomes" id="UP001634007">
    <property type="component" value="Unassembled WGS sequence"/>
</dbReference>
<dbReference type="PANTHER" id="PTHR47926:SF465">
    <property type="entry name" value="PENTATRICOPEPTIDE REPEAT (PPR-LIKE) SUPERFAMILY PROTEIN"/>
    <property type="match status" value="1"/>
</dbReference>
<dbReference type="InterPro" id="IPR011990">
    <property type="entry name" value="TPR-like_helical_dom_sf"/>
</dbReference>
<reference evidence="3 4" key="1">
    <citation type="submission" date="2024-11" db="EMBL/GenBank/DDBJ databases">
        <title>Chromosome-level genome assembly of Eucalyptus globulus Labill. provides insights into its genome evolution.</title>
        <authorList>
            <person name="Li X."/>
        </authorList>
    </citation>
    <scope>NUCLEOTIDE SEQUENCE [LARGE SCALE GENOMIC DNA]</scope>
    <source>
        <strain evidence="3">CL2024</strain>
        <tissue evidence="3">Fresh tender leaves</tissue>
    </source>
</reference>
<gene>
    <name evidence="3" type="ORF">ACJRO7_032250</name>
</gene>
<keyword evidence="1" id="KW-0677">Repeat</keyword>
<evidence type="ECO:0000313" key="3">
    <source>
        <dbReference type="EMBL" id="KAL3727488.1"/>
    </source>
</evidence>
<sequence>MRSELFSVTSRISALARSGRISCARKLFDRMPQRDSVSWNAMISGYAHLGLHQEALFLFRSMRFAGARPDHFTLTATLAACAGSNDLVYGTKVHALVILLGFPSYLPVNNSLVDMYGKCLCPDGASKVFEEMSIRNEITWCSLLFAHVNCGNFSVANNLFVLLPERVQIAWNIMIAGCGRWGDIESCFGLFKDMQVSGCQPDQWTLSSLMNTCSESSNYFHGHMVHAYIIKSGWGTAVESKNSILSFYSRLCCLEDVMKLLESFGTLTVVSLNVIIDAHMKIGDTDKAFLKFQQAPEKNIVSWTSMITGYARNGHGDQALCFFVDMIKNGYKPDDLAFGAVLHACSISAMLGHGEMIHGCIISSGFPANAYVGNSLVNMYAKCGNIEASSRAFNDIANKDIVSWNAMLFGFGLHGRAKEALQLFEEMVASGAKPDKVTFIGMLMTCTHSGLLEKGGKLFKLMNLEYGIAHEMDHVACMIDMLGRGGYLAEARKLTEETRAATTMWDALLGACSAHVDTEIGTYSGEGLKVMDPQNEMSYVVLSNLYCASGKWKEAEMVRQAMSSQGVRKTPGCSWIEVRNAVTAFVAGNNSHPLMEDLHEVLRFLDFETRSSRILISD</sequence>
<name>A0ABD3JKL3_EUCGL</name>
<dbReference type="PROSITE" id="PS51375">
    <property type="entry name" value="PPR"/>
    <property type="match status" value="5"/>
</dbReference>
<proteinExistence type="predicted"/>